<keyword evidence="2" id="KW-1185">Reference proteome</keyword>
<proteinExistence type="predicted"/>
<evidence type="ECO:0000313" key="2">
    <source>
        <dbReference type="Proteomes" id="UP000322667"/>
    </source>
</evidence>
<protein>
    <submittedName>
        <fullName evidence="1">Uncharacterized protein</fullName>
    </submittedName>
</protein>
<dbReference type="EMBL" id="CM017623">
    <property type="protein sequence ID" value="TYH87018.1"/>
    <property type="molecule type" value="Genomic_DNA"/>
</dbReference>
<organism evidence="1 2">
    <name type="scientific">Gossypium tomentosum</name>
    <name type="common">Hawaiian cotton</name>
    <name type="synonym">Gossypium sandvicense</name>
    <dbReference type="NCBI Taxonomy" id="34277"/>
    <lineage>
        <taxon>Eukaryota</taxon>
        <taxon>Viridiplantae</taxon>
        <taxon>Streptophyta</taxon>
        <taxon>Embryophyta</taxon>
        <taxon>Tracheophyta</taxon>
        <taxon>Spermatophyta</taxon>
        <taxon>Magnoliopsida</taxon>
        <taxon>eudicotyledons</taxon>
        <taxon>Gunneridae</taxon>
        <taxon>Pentapetalae</taxon>
        <taxon>rosids</taxon>
        <taxon>malvids</taxon>
        <taxon>Malvales</taxon>
        <taxon>Malvaceae</taxon>
        <taxon>Malvoideae</taxon>
        <taxon>Gossypium</taxon>
    </lineage>
</organism>
<reference evidence="1 2" key="1">
    <citation type="submission" date="2019-07" db="EMBL/GenBank/DDBJ databases">
        <title>WGS assembly of Gossypium tomentosum.</title>
        <authorList>
            <person name="Chen Z.J."/>
            <person name="Sreedasyam A."/>
            <person name="Ando A."/>
            <person name="Song Q."/>
            <person name="De L."/>
            <person name="Hulse-Kemp A."/>
            <person name="Ding M."/>
            <person name="Ye W."/>
            <person name="Kirkbride R."/>
            <person name="Jenkins J."/>
            <person name="Plott C."/>
            <person name="Lovell J."/>
            <person name="Lin Y.-M."/>
            <person name="Vaughn R."/>
            <person name="Liu B."/>
            <person name="Li W."/>
            <person name="Simpson S."/>
            <person name="Scheffler B."/>
            <person name="Saski C."/>
            <person name="Grover C."/>
            <person name="Hu G."/>
            <person name="Conover J."/>
            <person name="Carlson J."/>
            <person name="Shu S."/>
            <person name="Boston L."/>
            <person name="Williams M."/>
            <person name="Peterson D."/>
            <person name="Mcgee K."/>
            <person name="Jones D."/>
            <person name="Wendel J."/>
            <person name="Stelly D."/>
            <person name="Grimwood J."/>
            <person name="Schmutz J."/>
        </authorList>
    </citation>
    <scope>NUCLEOTIDE SEQUENCE [LARGE SCALE GENOMIC DNA]</scope>
    <source>
        <strain evidence="1">7179.01</strain>
    </source>
</reference>
<sequence>MRRGLNFWPMLQGLSSRLLLSIPMDEIALAGNLKCLIVKFTGSVDKTNFEASIDIDCKRIPQFFGFKGHLNIYIYLYIYHARSDRRRRVVKLVHQDNVLQCQKQLHLYICCVHNKIIRS</sequence>
<gene>
    <name evidence="1" type="ORF">ES332_D01G085600v1</name>
</gene>
<evidence type="ECO:0000313" key="1">
    <source>
        <dbReference type="EMBL" id="TYH87018.1"/>
    </source>
</evidence>
<name>A0A5D2M6S0_GOSTO</name>
<dbReference type="AlphaFoldDB" id="A0A5D2M6S0"/>
<accession>A0A5D2M6S0</accession>
<dbReference type="Proteomes" id="UP000322667">
    <property type="component" value="Chromosome D01"/>
</dbReference>